<evidence type="ECO:0000256" key="2">
    <source>
        <dbReference type="ARBA" id="ARBA00023277"/>
    </source>
</evidence>
<comment type="caution">
    <text evidence="7">The sequence shown here is derived from an EMBL/GenBank/DDBJ whole genome shotgun (WGS) entry which is preliminary data.</text>
</comment>
<gene>
    <name evidence="7" type="ORF">RM541_12695</name>
</gene>
<protein>
    <recommendedName>
        <fullName evidence="4">Beta-xylanase</fullName>
        <ecNumber evidence="4">3.2.1.8</ecNumber>
    </recommendedName>
</protein>
<dbReference type="SMART" id="SM00633">
    <property type="entry name" value="Glyco_10"/>
    <property type="match status" value="1"/>
</dbReference>
<comment type="catalytic activity">
    <reaction evidence="4">
        <text>Endohydrolysis of (1-&gt;4)-beta-D-xylosidic linkages in xylans.</text>
        <dbReference type="EC" id="3.2.1.8"/>
    </reaction>
</comment>
<evidence type="ECO:0000256" key="1">
    <source>
        <dbReference type="ARBA" id="ARBA00022801"/>
    </source>
</evidence>
<feature type="signal peptide" evidence="5">
    <location>
        <begin position="1"/>
        <end position="22"/>
    </location>
</feature>
<reference evidence="7 8" key="1">
    <citation type="submission" date="2023-09" db="EMBL/GenBank/DDBJ databases">
        <authorList>
            <person name="Rey-Velasco X."/>
        </authorList>
    </citation>
    <scope>NUCLEOTIDE SEQUENCE [LARGE SCALE GENOMIC DNA]</scope>
    <source>
        <strain evidence="7 8">F225</strain>
    </source>
</reference>
<dbReference type="EMBL" id="JAVRHN010000009">
    <property type="protein sequence ID" value="MDT0687223.1"/>
    <property type="molecule type" value="Genomic_DNA"/>
</dbReference>
<keyword evidence="2 4" id="KW-0119">Carbohydrate metabolism</keyword>
<dbReference type="RefSeq" id="WP_311500517.1">
    <property type="nucleotide sequence ID" value="NZ_JAVRHN010000009.1"/>
</dbReference>
<organism evidence="7 8">
    <name type="scientific">Autumnicola psychrophila</name>
    <dbReference type="NCBI Taxonomy" id="3075592"/>
    <lineage>
        <taxon>Bacteria</taxon>
        <taxon>Pseudomonadati</taxon>
        <taxon>Bacteroidota</taxon>
        <taxon>Flavobacteriia</taxon>
        <taxon>Flavobacteriales</taxon>
        <taxon>Flavobacteriaceae</taxon>
        <taxon>Autumnicola</taxon>
    </lineage>
</organism>
<dbReference type="Pfam" id="PF00331">
    <property type="entry name" value="Glyco_hydro_10"/>
    <property type="match status" value="1"/>
</dbReference>
<comment type="similarity">
    <text evidence="4">Belongs to the glycosyl hydrolase 10 (cellulase F) family.</text>
</comment>
<accession>A0ABU3DU95</accession>
<dbReference type="InterPro" id="IPR017853">
    <property type="entry name" value="GH"/>
</dbReference>
<keyword evidence="1 4" id="KW-0378">Hydrolase</keyword>
<proteinExistence type="inferred from homology"/>
<feature type="domain" description="GH10" evidence="6">
    <location>
        <begin position="74"/>
        <end position="365"/>
    </location>
</feature>
<dbReference type="Gene3D" id="3.20.20.80">
    <property type="entry name" value="Glycosidases"/>
    <property type="match status" value="1"/>
</dbReference>
<dbReference type="Proteomes" id="UP001253848">
    <property type="component" value="Unassembled WGS sequence"/>
</dbReference>
<evidence type="ECO:0000313" key="7">
    <source>
        <dbReference type="EMBL" id="MDT0687223.1"/>
    </source>
</evidence>
<evidence type="ECO:0000256" key="4">
    <source>
        <dbReference type="RuleBase" id="RU361174"/>
    </source>
</evidence>
<sequence length="417" mass="47845">MKVFRFFSLFGIIFFTTAKSFAQDQIFDLTPAEKVTQENIDSRIAEIRMGDLTVYAPPGAQITIEQVKHEFLFGTAIPNELAESVPNSFSSSDREKYLQVLEDNFNYAVHENALKWYSNEPEMGEVDYSVADRIWELCEERDIPMRGHCIYWAKDEFMNDWLLPLNNAQLRKAVVNRGKSVTEHFKGRINEFDLNNEMIHGDFFRRRLGFGVINEMAWIVKASNPDAVLYLNDYGVLDIGFNAGPYVKQIGILLDNGVPLGGIGVQGHRSTSTTLTTPAEKVQQNLDRLSEFNLPIKITEVLFAYEDEKLQAEELNKLFLIYFANPQVQAIVMWGFWAGSHWQPYSAMWKEDWTPRPQANAYRDLVFDKWWTGVEQEADSSGELTIRAFYGDYKVTCNGETKHISLNKAKGSTEVQF</sequence>
<dbReference type="InterPro" id="IPR044846">
    <property type="entry name" value="GH10"/>
</dbReference>
<dbReference type="InterPro" id="IPR001000">
    <property type="entry name" value="GH10_dom"/>
</dbReference>
<dbReference type="PANTHER" id="PTHR31490">
    <property type="entry name" value="GLYCOSYL HYDROLASE"/>
    <property type="match status" value="1"/>
</dbReference>
<keyword evidence="5" id="KW-0732">Signal</keyword>
<keyword evidence="4" id="KW-0326">Glycosidase</keyword>
<evidence type="ECO:0000256" key="3">
    <source>
        <dbReference type="ARBA" id="ARBA00023326"/>
    </source>
</evidence>
<name>A0ABU3DU95_9FLAO</name>
<evidence type="ECO:0000313" key="8">
    <source>
        <dbReference type="Proteomes" id="UP001253848"/>
    </source>
</evidence>
<evidence type="ECO:0000256" key="5">
    <source>
        <dbReference type="SAM" id="SignalP"/>
    </source>
</evidence>
<dbReference type="PANTHER" id="PTHR31490:SF1">
    <property type="entry name" value="ENDO-1,4-BETA-XYLANASE 1"/>
    <property type="match status" value="1"/>
</dbReference>
<evidence type="ECO:0000259" key="6">
    <source>
        <dbReference type="PROSITE" id="PS51760"/>
    </source>
</evidence>
<dbReference type="SUPFAM" id="SSF51445">
    <property type="entry name" value="(Trans)glycosidases"/>
    <property type="match status" value="1"/>
</dbReference>
<keyword evidence="3 4" id="KW-0624">Polysaccharide degradation</keyword>
<dbReference type="EC" id="3.2.1.8" evidence="4"/>
<dbReference type="PROSITE" id="PS51760">
    <property type="entry name" value="GH10_2"/>
    <property type="match status" value="1"/>
</dbReference>
<dbReference type="PRINTS" id="PR00134">
    <property type="entry name" value="GLHYDRLASE10"/>
</dbReference>
<feature type="chain" id="PRO_5046000307" description="Beta-xylanase" evidence="5">
    <location>
        <begin position="23"/>
        <end position="417"/>
    </location>
</feature>
<keyword evidence="8" id="KW-1185">Reference proteome</keyword>